<dbReference type="AlphaFoldDB" id="A0A2Z6AUL6"/>
<evidence type="ECO:0008006" key="3">
    <source>
        <dbReference type="Google" id="ProtNLM"/>
    </source>
</evidence>
<dbReference type="Proteomes" id="UP000269883">
    <property type="component" value="Chromosome"/>
</dbReference>
<dbReference type="PIRSF" id="PIRSF033736">
    <property type="entry name" value="UCP033763"/>
    <property type="match status" value="1"/>
</dbReference>
<accession>A0A2Z6AUL6</accession>
<dbReference type="Gene3D" id="3.40.1490.10">
    <property type="entry name" value="Bit1"/>
    <property type="match status" value="1"/>
</dbReference>
<gene>
    <name evidence="1" type="ORF">DFE_0192</name>
</gene>
<dbReference type="Pfam" id="PF09391">
    <property type="entry name" value="DUF2000"/>
    <property type="match status" value="1"/>
</dbReference>
<evidence type="ECO:0000313" key="1">
    <source>
        <dbReference type="EMBL" id="BBD06918.1"/>
    </source>
</evidence>
<dbReference type="KEGG" id="dfl:DFE_0192"/>
<protein>
    <recommendedName>
        <fullName evidence="3">DUF2000 domain-containing protein</fullName>
    </recommendedName>
</protein>
<dbReference type="OrthoDB" id="9095096at2"/>
<reference evidence="1 2" key="1">
    <citation type="journal article" date="2018" name="Sci. Adv.">
        <title>Multi-heme cytochromes provide a pathway for survival in energy-limited environments.</title>
        <authorList>
            <person name="Deng X."/>
            <person name="Dohmae N."/>
            <person name="Nealson K.H."/>
            <person name="Hashimoto K."/>
            <person name="Okamoto A."/>
        </authorList>
    </citation>
    <scope>NUCLEOTIDE SEQUENCE [LARGE SCALE GENOMIC DNA]</scope>
    <source>
        <strain evidence="1 2">IS5</strain>
    </source>
</reference>
<evidence type="ECO:0000313" key="2">
    <source>
        <dbReference type="Proteomes" id="UP000269883"/>
    </source>
</evidence>
<dbReference type="InterPro" id="IPR017021">
    <property type="entry name" value="UCP033763"/>
</dbReference>
<name>A0A2Z6AUL6_9BACT</name>
<dbReference type="RefSeq" id="WP_126375713.1">
    <property type="nucleotide sequence ID" value="NZ_AP017378.1"/>
</dbReference>
<sequence>MAVITNPKCVIIIDPELPLGLIANTAAVLSLSLGRKAPHVVGPPVVDASGVVHEGITGVPIPVLKSQRDALRGLSTQARESGLYVVGFTRAAQTSRRYDEYEVKMSAVSSEEQCYLGLALYGESKSVSRLTGNLGLLR</sequence>
<keyword evidence="2" id="KW-1185">Reference proteome</keyword>
<dbReference type="InterPro" id="IPR023476">
    <property type="entry name" value="Pep_tRNA_hydro_II_dom_sf"/>
</dbReference>
<dbReference type="InterPro" id="IPR018988">
    <property type="entry name" value="DUF2000"/>
</dbReference>
<organism evidence="1 2">
    <name type="scientific">Desulfovibrio ferrophilus</name>
    <dbReference type="NCBI Taxonomy" id="241368"/>
    <lineage>
        <taxon>Bacteria</taxon>
        <taxon>Pseudomonadati</taxon>
        <taxon>Thermodesulfobacteriota</taxon>
        <taxon>Desulfovibrionia</taxon>
        <taxon>Desulfovibrionales</taxon>
        <taxon>Desulfovibrionaceae</taxon>
        <taxon>Desulfovibrio</taxon>
    </lineage>
</organism>
<dbReference type="EMBL" id="AP017378">
    <property type="protein sequence ID" value="BBD06918.1"/>
    <property type="molecule type" value="Genomic_DNA"/>
</dbReference>
<proteinExistence type="predicted"/>
<dbReference type="SUPFAM" id="SSF102462">
    <property type="entry name" value="Peptidyl-tRNA hydrolase II"/>
    <property type="match status" value="1"/>
</dbReference>